<reference evidence="1" key="1">
    <citation type="submission" date="2023-07" db="EMBL/GenBank/DDBJ databases">
        <title>Black Yeasts Isolated from many extreme environments.</title>
        <authorList>
            <person name="Coleine C."/>
            <person name="Stajich J.E."/>
            <person name="Selbmann L."/>
        </authorList>
    </citation>
    <scope>NUCLEOTIDE SEQUENCE</scope>
    <source>
        <strain evidence="1">CCFEE 5714</strain>
    </source>
</reference>
<name>A0ACC3NY12_9PEZI</name>
<protein>
    <submittedName>
        <fullName evidence="1">Uncharacterized protein</fullName>
    </submittedName>
</protein>
<dbReference type="EMBL" id="JAUTXU010000006">
    <property type="protein sequence ID" value="KAK3724179.1"/>
    <property type="molecule type" value="Genomic_DNA"/>
</dbReference>
<evidence type="ECO:0000313" key="1">
    <source>
        <dbReference type="EMBL" id="KAK3724179.1"/>
    </source>
</evidence>
<organism evidence="1 2">
    <name type="scientific">Vermiconidia calcicola</name>
    <dbReference type="NCBI Taxonomy" id="1690605"/>
    <lineage>
        <taxon>Eukaryota</taxon>
        <taxon>Fungi</taxon>
        <taxon>Dikarya</taxon>
        <taxon>Ascomycota</taxon>
        <taxon>Pezizomycotina</taxon>
        <taxon>Dothideomycetes</taxon>
        <taxon>Dothideomycetidae</taxon>
        <taxon>Mycosphaerellales</taxon>
        <taxon>Extremaceae</taxon>
        <taxon>Vermiconidia</taxon>
    </lineage>
</organism>
<gene>
    <name evidence="1" type="ORF">LTR37_001304</name>
</gene>
<keyword evidence="2" id="KW-1185">Reference proteome</keyword>
<dbReference type="Proteomes" id="UP001281147">
    <property type="component" value="Unassembled WGS sequence"/>
</dbReference>
<accession>A0ACC3NY12</accession>
<sequence>MAEPVSIQPEYDTFFSYDSGRWLWDEEEQLHKRYKRFNVDHLHQIAAKASGARRCISMSKLNEGNSNKAFRLVMDDNTAVIAKIPSPNAGPPTWTTASEVATMDFVRSLYTIPLTIR</sequence>
<comment type="caution">
    <text evidence="1">The sequence shown here is derived from an EMBL/GenBank/DDBJ whole genome shotgun (WGS) entry which is preliminary data.</text>
</comment>
<evidence type="ECO:0000313" key="2">
    <source>
        <dbReference type="Proteomes" id="UP001281147"/>
    </source>
</evidence>
<proteinExistence type="predicted"/>